<feature type="transmembrane region" description="Helical" evidence="1">
    <location>
        <begin position="209"/>
        <end position="228"/>
    </location>
</feature>
<feature type="transmembrane region" description="Helical" evidence="1">
    <location>
        <begin position="6"/>
        <end position="31"/>
    </location>
</feature>
<feature type="transmembrane region" description="Helical" evidence="1">
    <location>
        <begin position="43"/>
        <end position="66"/>
    </location>
</feature>
<accession>A0AA39M5C3</accession>
<dbReference type="Proteomes" id="UP001175271">
    <property type="component" value="Unassembled WGS sequence"/>
</dbReference>
<name>A0AA39M5C3_9BILA</name>
<evidence type="ECO:0000256" key="1">
    <source>
        <dbReference type="SAM" id="Phobius"/>
    </source>
</evidence>
<keyword evidence="3" id="KW-1185">Reference proteome</keyword>
<sequence>MESYRTFIGFLHICVAVSFAPINLRILYVLLKNDLRKTECYRIMAQIQFFSFLNTQFFIMFGIMMISKSSLNGLVSSSASLLDATTNAVVIMDMILALNRLKVMFDWRIPQKVFLVLQWFTWLFATFDLILLLTPLAGYALSDDLSMVLPNIDLPFTAYVSYVDTCFNAICSLLSLSAYVVIVSYLIVKKCQSSLVQSTVSEIPILVQAVLRFVGDLTVQLLFQLLFITELETLDVLDQILALLLLINYVCLPPLSYIAINRSKCSTCCLQYKDLSSLCQSAHTFIM</sequence>
<reference evidence="2" key="1">
    <citation type="submission" date="2023-06" db="EMBL/GenBank/DDBJ databases">
        <title>Genomic analysis of the entomopathogenic nematode Steinernema hermaphroditum.</title>
        <authorList>
            <person name="Schwarz E.M."/>
            <person name="Heppert J.K."/>
            <person name="Baniya A."/>
            <person name="Schwartz H.T."/>
            <person name="Tan C.-H."/>
            <person name="Antoshechkin I."/>
            <person name="Sternberg P.W."/>
            <person name="Goodrich-Blair H."/>
            <person name="Dillman A.R."/>
        </authorList>
    </citation>
    <scope>NUCLEOTIDE SEQUENCE</scope>
    <source>
        <strain evidence="2">PS9179</strain>
        <tissue evidence="2">Whole animal</tissue>
    </source>
</reference>
<comment type="caution">
    <text evidence="2">The sequence shown here is derived from an EMBL/GenBank/DDBJ whole genome shotgun (WGS) entry which is preliminary data.</text>
</comment>
<feature type="transmembrane region" description="Helical" evidence="1">
    <location>
        <begin position="162"/>
        <end position="188"/>
    </location>
</feature>
<evidence type="ECO:0000313" key="3">
    <source>
        <dbReference type="Proteomes" id="UP001175271"/>
    </source>
</evidence>
<keyword evidence="1" id="KW-1133">Transmembrane helix</keyword>
<organism evidence="2 3">
    <name type="scientific">Steinernema hermaphroditum</name>
    <dbReference type="NCBI Taxonomy" id="289476"/>
    <lineage>
        <taxon>Eukaryota</taxon>
        <taxon>Metazoa</taxon>
        <taxon>Ecdysozoa</taxon>
        <taxon>Nematoda</taxon>
        <taxon>Chromadorea</taxon>
        <taxon>Rhabditida</taxon>
        <taxon>Tylenchina</taxon>
        <taxon>Panagrolaimomorpha</taxon>
        <taxon>Strongyloidoidea</taxon>
        <taxon>Steinernematidae</taxon>
        <taxon>Steinernema</taxon>
    </lineage>
</organism>
<proteinExistence type="predicted"/>
<gene>
    <name evidence="2" type="ORF">QR680_007412</name>
</gene>
<dbReference type="EMBL" id="JAUCMV010000001">
    <property type="protein sequence ID" value="KAK0422176.1"/>
    <property type="molecule type" value="Genomic_DNA"/>
</dbReference>
<keyword evidence="1" id="KW-0472">Membrane</keyword>
<feature type="transmembrane region" description="Helical" evidence="1">
    <location>
        <begin position="78"/>
        <end position="98"/>
    </location>
</feature>
<dbReference type="AlphaFoldDB" id="A0AA39M5C3"/>
<keyword evidence="1" id="KW-0812">Transmembrane</keyword>
<feature type="transmembrane region" description="Helical" evidence="1">
    <location>
        <begin position="119"/>
        <end position="142"/>
    </location>
</feature>
<feature type="transmembrane region" description="Helical" evidence="1">
    <location>
        <begin position="240"/>
        <end position="260"/>
    </location>
</feature>
<evidence type="ECO:0000313" key="2">
    <source>
        <dbReference type="EMBL" id="KAK0422176.1"/>
    </source>
</evidence>
<protein>
    <submittedName>
        <fullName evidence="2">Uncharacterized protein</fullName>
    </submittedName>
</protein>